<dbReference type="InterPro" id="IPR009057">
    <property type="entry name" value="Homeodomain-like_sf"/>
</dbReference>
<dbReference type="EMBL" id="FNGF01000004">
    <property type="protein sequence ID" value="SDL20952.1"/>
    <property type="molecule type" value="Genomic_DNA"/>
</dbReference>
<name>A0A1G9I783_9ACTN</name>
<dbReference type="InterPro" id="IPR041483">
    <property type="entry name" value="TetR_C_34"/>
</dbReference>
<keyword evidence="5" id="KW-1185">Reference proteome</keyword>
<evidence type="ECO:0000256" key="2">
    <source>
        <dbReference type="PROSITE-ProRule" id="PRU00335"/>
    </source>
</evidence>
<dbReference type="Proteomes" id="UP000198662">
    <property type="component" value="Unassembled WGS sequence"/>
</dbReference>
<dbReference type="Gene3D" id="1.10.357.10">
    <property type="entry name" value="Tetracycline Repressor, domain 2"/>
    <property type="match status" value="1"/>
</dbReference>
<accession>A0A1G9I783</accession>
<reference evidence="5" key="1">
    <citation type="submission" date="2016-10" db="EMBL/GenBank/DDBJ databases">
        <authorList>
            <person name="Varghese N."/>
            <person name="Submissions S."/>
        </authorList>
    </citation>
    <scope>NUCLEOTIDE SEQUENCE [LARGE SCALE GENOMIC DNA]</scope>
    <source>
        <strain evidence="5">CGMCC 4.3147</strain>
    </source>
</reference>
<evidence type="ECO:0000313" key="5">
    <source>
        <dbReference type="Proteomes" id="UP000198662"/>
    </source>
</evidence>
<dbReference type="PANTHER" id="PTHR30055:SF226">
    <property type="entry name" value="HTH-TYPE TRANSCRIPTIONAL REGULATOR PKSA"/>
    <property type="match status" value="1"/>
</dbReference>
<dbReference type="PANTHER" id="PTHR30055">
    <property type="entry name" value="HTH-TYPE TRANSCRIPTIONAL REGULATOR RUTR"/>
    <property type="match status" value="1"/>
</dbReference>
<feature type="domain" description="HTH tetR-type" evidence="3">
    <location>
        <begin position="13"/>
        <end position="73"/>
    </location>
</feature>
<sequence>MTFQRARTDEQREARRRQILQTAWEMLTQMPVAKLSLNELSRRAGLAKPNVLRYFESREAILLELLNAELADWVDGLKEAPLPQGTARERGDALAAALAASIAARPVLCDLASAQAAVLERNISTDVALRHKHAANAAAADLTALVRRALPELAAEDAYDVVVVTLVHASALWPHSQPSEAVRAAYAADPSLAGFRLDFTQALGHAIELVISGLVARRGEG</sequence>
<gene>
    <name evidence="4" type="ORF">SAMN05216298_3068</name>
</gene>
<protein>
    <submittedName>
        <fullName evidence="4">Transcriptional regulator, TetR family</fullName>
    </submittedName>
</protein>
<dbReference type="PROSITE" id="PS50977">
    <property type="entry name" value="HTH_TETR_2"/>
    <property type="match status" value="1"/>
</dbReference>
<dbReference type="InterPro" id="IPR001647">
    <property type="entry name" value="HTH_TetR"/>
</dbReference>
<dbReference type="SUPFAM" id="SSF46689">
    <property type="entry name" value="Homeodomain-like"/>
    <property type="match status" value="1"/>
</dbReference>
<organism evidence="4 5">
    <name type="scientific">Glycomyces sambucus</name>
    <dbReference type="NCBI Taxonomy" id="380244"/>
    <lineage>
        <taxon>Bacteria</taxon>
        <taxon>Bacillati</taxon>
        <taxon>Actinomycetota</taxon>
        <taxon>Actinomycetes</taxon>
        <taxon>Glycomycetales</taxon>
        <taxon>Glycomycetaceae</taxon>
        <taxon>Glycomyces</taxon>
    </lineage>
</organism>
<dbReference type="RefSeq" id="WP_091050563.1">
    <property type="nucleotide sequence ID" value="NZ_FNGF01000004.1"/>
</dbReference>
<dbReference type="GO" id="GO:0003700">
    <property type="term" value="F:DNA-binding transcription factor activity"/>
    <property type="evidence" value="ECO:0007669"/>
    <property type="project" value="TreeGrafter"/>
</dbReference>
<dbReference type="InterPro" id="IPR050109">
    <property type="entry name" value="HTH-type_TetR-like_transc_reg"/>
</dbReference>
<evidence type="ECO:0000259" key="3">
    <source>
        <dbReference type="PROSITE" id="PS50977"/>
    </source>
</evidence>
<keyword evidence="1 2" id="KW-0238">DNA-binding</keyword>
<feature type="DNA-binding region" description="H-T-H motif" evidence="2">
    <location>
        <begin position="36"/>
        <end position="55"/>
    </location>
</feature>
<evidence type="ECO:0000313" key="4">
    <source>
        <dbReference type="EMBL" id="SDL20952.1"/>
    </source>
</evidence>
<evidence type="ECO:0000256" key="1">
    <source>
        <dbReference type="ARBA" id="ARBA00023125"/>
    </source>
</evidence>
<proteinExistence type="predicted"/>
<dbReference type="STRING" id="380244.SAMN05216298_3068"/>
<dbReference type="AlphaFoldDB" id="A0A1G9I783"/>
<dbReference type="Pfam" id="PF00440">
    <property type="entry name" value="TetR_N"/>
    <property type="match status" value="1"/>
</dbReference>
<dbReference type="Pfam" id="PF17929">
    <property type="entry name" value="TetR_C_34"/>
    <property type="match status" value="1"/>
</dbReference>
<dbReference type="GO" id="GO:0000976">
    <property type="term" value="F:transcription cis-regulatory region binding"/>
    <property type="evidence" value="ECO:0007669"/>
    <property type="project" value="TreeGrafter"/>
</dbReference>
<dbReference type="OrthoDB" id="6637160at2"/>